<organism evidence="1 2">
    <name type="scientific">Bergeriella denitrificans</name>
    <name type="common">Neisseria denitrificans</name>
    <dbReference type="NCBI Taxonomy" id="494"/>
    <lineage>
        <taxon>Bacteria</taxon>
        <taxon>Pseudomonadati</taxon>
        <taxon>Pseudomonadota</taxon>
        <taxon>Betaproteobacteria</taxon>
        <taxon>Neisseriales</taxon>
        <taxon>Neisseriaceae</taxon>
        <taxon>Bergeriella</taxon>
    </lineage>
</organism>
<dbReference type="AlphaFoldDB" id="A0A378UHT1"/>
<gene>
    <name evidence="1" type="ORF">NCTC10295_01643</name>
</gene>
<dbReference type="PANTHER" id="PTHR36154">
    <property type="entry name" value="DNA-BINDING TRANSCRIPTIONAL ACTIVATOR ALPA"/>
    <property type="match status" value="1"/>
</dbReference>
<accession>A0A378UHT1</accession>
<dbReference type="Proteomes" id="UP000254651">
    <property type="component" value="Unassembled WGS sequence"/>
</dbReference>
<evidence type="ECO:0000313" key="2">
    <source>
        <dbReference type="Proteomes" id="UP000254651"/>
    </source>
</evidence>
<keyword evidence="2" id="KW-1185">Reference proteome</keyword>
<dbReference type="InterPro" id="IPR052931">
    <property type="entry name" value="Prophage_regulatory_activator"/>
</dbReference>
<protein>
    <submittedName>
        <fullName evidence="1">Putative prophage regulator protein</fullName>
    </submittedName>
</protein>
<dbReference type="PANTHER" id="PTHR36154:SF1">
    <property type="entry name" value="DNA-BINDING TRANSCRIPTIONAL ACTIVATOR ALPA"/>
    <property type="match status" value="1"/>
</dbReference>
<sequence>MTTNTNTTTPTTDQFIRVKELAATFGVSATSIWGWCNPKDRRHKPDFPKPIKLSANTTVWSLNAVNAYIGKLAEQAAN</sequence>
<name>A0A378UHT1_BERDE</name>
<dbReference type="RefSeq" id="WP_066077203.1">
    <property type="nucleotide sequence ID" value="NZ_CP181246.1"/>
</dbReference>
<proteinExistence type="predicted"/>
<dbReference type="EMBL" id="UGQS01000002">
    <property type="protein sequence ID" value="STZ76855.1"/>
    <property type="molecule type" value="Genomic_DNA"/>
</dbReference>
<evidence type="ECO:0000313" key="1">
    <source>
        <dbReference type="EMBL" id="STZ76855.1"/>
    </source>
</evidence>
<reference evidence="1 2" key="1">
    <citation type="submission" date="2018-06" db="EMBL/GenBank/DDBJ databases">
        <authorList>
            <consortium name="Pathogen Informatics"/>
            <person name="Doyle S."/>
        </authorList>
    </citation>
    <scope>NUCLEOTIDE SEQUENCE [LARGE SCALE GENOMIC DNA]</scope>
    <source>
        <strain evidence="1 2">NCTC10295</strain>
    </source>
</reference>